<dbReference type="STRING" id="985053.VMUT_0818"/>
<dbReference type="SUPFAM" id="SSF88723">
    <property type="entry name" value="PIN domain-like"/>
    <property type="match status" value="1"/>
</dbReference>
<dbReference type="InterPro" id="IPR029060">
    <property type="entry name" value="PIN-like_dom_sf"/>
</dbReference>
<evidence type="ECO:0000259" key="1">
    <source>
        <dbReference type="SMART" id="SM00670"/>
    </source>
</evidence>
<reference evidence="2 3" key="1">
    <citation type="journal article" date="2011" name="J. Bacteriol.">
        <title>Complete genome sequence of 'Vulcanisaeta moutnovskia' strain 768-28, a novel member of the hyperthermophilic crenarchaeal genus vulcanisaeta.</title>
        <authorList>
            <person name="Gumerov V.M."/>
            <person name="Mardanov A.V."/>
            <person name="Beletsky A.V."/>
            <person name="Prokofeva M.I."/>
            <person name="Bonch-Osmolovskaya E.A."/>
            <person name="Ravin N.V."/>
            <person name="Skryabin K.G."/>
        </authorList>
    </citation>
    <scope>NUCLEOTIDE SEQUENCE [LARGE SCALE GENOMIC DNA]</scope>
    <source>
        <strain evidence="2 3">768-28</strain>
    </source>
</reference>
<feature type="domain" description="PIN" evidence="1">
    <location>
        <begin position="1"/>
        <end position="118"/>
    </location>
</feature>
<dbReference type="KEGG" id="vmo:VMUT_0818"/>
<dbReference type="InterPro" id="IPR002716">
    <property type="entry name" value="PIN_dom"/>
</dbReference>
<evidence type="ECO:0000313" key="3">
    <source>
        <dbReference type="Proteomes" id="UP000007485"/>
    </source>
</evidence>
<dbReference type="Gene3D" id="3.40.50.1010">
    <property type="entry name" value="5'-nuclease"/>
    <property type="match status" value="1"/>
</dbReference>
<evidence type="ECO:0000313" key="2">
    <source>
        <dbReference type="EMBL" id="ADY01028.1"/>
    </source>
</evidence>
<dbReference type="InterPro" id="IPR052106">
    <property type="entry name" value="PINc/VapC_TA"/>
</dbReference>
<dbReference type="PANTHER" id="PTHR38826:SF5">
    <property type="entry name" value="RIBONUCLEASE VAPC13"/>
    <property type="match status" value="1"/>
</dbReference>
<accession>F0QWI0</accession>
<dbReference type="RefSeq" id="WP_013604190.1">
    <property type="nucleotide sequence ID" value="NC_015151.1"/>
</dbReference>
<gene>
    <name evidence="2" type="ordered locus">VMUT_0818</name>
</gene>
<organism evidence="2 3">
    <name type="scientific">Vulcanisaeta moutnovskia (strain 768-28)</name>
    <dbReference type="NCBI Taxonomy" id="985053"/>
    <lineage>
        <taxon>Archaea</taxon>
        <taxon>Thermoproteota</taxon>
        <taxon>Thermoprotei</taxon>
        <taxon>Thermoproteales</taxon>
        <taxon>Thermoproteaceae</taxon>
        <taxon>Vulcanisaeta</taxon>
    </lineage>
</organism>
<keyword evidence="3" id="KW-1185">Reference proteome</keyword>
<dbReference type="Pfam" id="PF01850">
    <property type="entry name" value="PIN"/>
    <property type="match status" value="1"/>
</dbReference>
<protein>
    <submittedName>
        <fullName evidence="2">PilT protein domain protein</fullName>
    </submittedName>
</protein>
<dbReference type="HOGENOM" id="CLU_125353_2_0_2"/>
<dbReference type="PANTHER" id="PTHR38826">
    <property type="entry name" value="RIBONUCLEASE VAPC13"/>
    <property type="match status" value="1"/>
</dbReference>
<dbReference type="SMART" id="SM00670">
    <property type="entry name" value="PINc"/>
    <property type="match status" value="1"/>
</dbReference>
<dbReference type="AlphaFoldDB" id="F0QWI0"/>
<sequence>MMFLDANVLIYLNVGEENVIKFFKGLLMRRDRLYTDVLVLDEVIHISRKKYGIKYEDTIKFLDDVVLPYVKVLNIGLKEYETAEKYIGVLKPSDAIHVAVMLNNGVNVIVSEDRDFDRVNTVKRVWLDNE</sequence>
<dbReference type="Proteomes" id="UP000007485">
    <property type="component" value="Chromosome"/>
</dbReference>
<dbReference type="CDD" id="cd09854">
    <property type="entry name" value="PIN_VapC-like"/>
    <property type="match status" value="1"/>
</dbReference>
<name>F0QWI0_VULM7</name>
<dbReference type="EMBL" id="CP002529">
    <property type="protein sequence ID" value="ADY01028.1"/>
    <property type="molecule type" value="Genomic_DNA"/>
</dbReference>
<dbReference type="eggNOG" id="arCOG00713">
    <property type="taxonomic scope" value="Archaea"/>
</dbReference>
<dbReference type="GeneID" id="10288470"/>
<proteinExistence type="predicted"/>
<dbReference type="OrthoDB" id="40200at2157"/>